<evidence type="ECO:0000313" key="2">
    <source>
        <dbReference type="Proteomes" id="UP000070578"/>
    </source>
</evidence>
<evidence type="ECO:0008006" key="3">
    <source>
        <dbReference type="Google" id="ProtNLM"/>
    </source>
</evidence>
<dbReference type="InterPro" id="IPR038573">
    <property type="entry name" value="BrnT_sf"/>
</dbReference>
<protein>
    <recommendedName>
        <fullName evidence="3">BrnT family toxin</fullName>
    </recommendedName>
</protein>
<proteinExistence type="predicted"/>
<dbReference type="InterPro" id="IPR007460">
    <property type="entry name" value="BrnT_toxin"/>
</dbReference>
<dbReference type="Proteomes" id="UP000070578">
    <property type="component" value="Unassembled WGS sequence"/>
</dbReference>
<name>A0A139BXF1_9PROT</name>
<organism evidence="1 2">
    <name type="scientific">Candidatus Gallionella acididurans</name>
    <dbReference type="NCBI Taxonomy" id="1796491"/>
    <lineage>
        <taxon>Bacteria</taxon>
        <taxon>Pseudomonadati</taxon>
        <taxon>Pseudomonadota</taxon>
        <taxon>Betaproteobacteria</taxon>
        <taxon>Nitrosomonadales</taxon>
        <taxon>Gallionellaceae</taxon>
        <taxon>Gallionella</taxon>
    </lineage>
</organism>
<dbReference type="EMBL" id="LSLI01000004">
    <property type="protein sequence ID" value="KXS33603.1"/>
    <property type="molecule type" value="Genomic_DNA"/>
</dbReference>
<dbReference type="Pfam" id="PF04365">
    <property type="entry name" value="BrnT_toxin"/>
    <property type="match status" value="1"/>
</dbReference>
<reference evidence="1 2" key="2">
    <citation type="submission" date="2016-03" db="EMBL/GenBank/DDBJ databases">
        <title>New uncultured bacterium of the family Gallionellaceae from acid mine drainage: description and reconstruction of genome based on metagenomic analysis of microbial community.</title>
        <authorList>
            <person name="Kadnikov V."/>
            <person name="Ivasenko D."/>
            <person name="Beletsky A."/>
            <person name="Mardanov A."/>
            <person name="Danilova E."/>
            <person name="Pimenov N."/>
            <person name="Karnachuk O."/>
            <person name="Ravin N."/>
        </authorList>
    </citation>
    <scope>NUCLEOTIDE SEQUENCE [LARGE SCALE GENOMIC DNA]</scope>
    <source>
        <strain evidence="1">ShG14-8</strain>
    </source>
</reference>
<accession>A0A139BXF1</accession>
<reference evidence="1 2" key="1">
    <citation type="submission" date="2016-02" db="EMBL/GenBank/DDBJ databases">
        <authorList>
            <person name="Wen L."/>
            <person name="He K."/>
            <person name="Yang H."/>
        </authorList>
    </citation>
    <scope>NUCLEOTIDE SEQUENCE [LARGE SCALE GENOMIC DNA]</scope>
    <source>
        <strain evidence="1">ShG14-8</strain>
    </source>
</reference>
<comment type="caution">
    <text evidence="1">The sequence shown here is derived from an EMBL/GenBank/DDBJ whole genome shotgun (WGS) entry which is preliminary data.</text>
</comment>
<sequence length="90" mass="10248">MEFEADPVKAAQNFKKHKVSFEKAASVFGDAMELAFPDPDHSVGEVRWLSFGMSSKGRVLAVIYTERRGKIRLVSARVATKRERKIYEED</sequence>
<dbReference type="AlphaFoldDB" id="A0A139BXF1"/>
<gene>
    <name evidence="1" type="ORF">AWT59_0323</name>
</gene>
<evidence type="ECO:0000313" key="1">
    <source>
        <dbReference type="EMBL" id="KXS33603.1"/>
    </source>
</evidence>
<dbReference type="Gene3D" id="3.10.450.530">
    <property type="entry name" value="Ribonuclease toxin, BrnT, of type II toxin-antitoxin system"/>
    <property type="match status" value="1"/>
</dbReference>